<comment type="caution">
    <text evidence="9">The sequence shown here is derived from an EMBL/GenBank/DDBJ whole genome shotgun (WGS) entry which is preliminary data.</text>
</comment>
<evidence type="ECO:0000256" key="5">
    <source>
        <dbReference type="ARBA" id="ARBA00022989"/>
    </source>
</evidence>
<evidence type="ECO:0000256" key="6">
    <source>
        <dbReference type="ARBA" id="ARBA00023136"/>
    </source>
</evidence>
<protein>
    <submittedName>
        <fullName evidence="9">EmrB/QacA family drug resistance transporter</fullName>
    </submittedName>
</protein>
<dbReference type="InterPro" id="IPR020846">
    <property type="entry name" value="MFS_dom"/>
</dbReference>
<evidence type="ECO:0000256" key="2">
    <source>
        <dbReference type="ARBA" id="ARBA00022448"/>
    </source>
</evidence>
<dbReference type="Proteomes" id="UP001156882">
    <property type="component" value="Unassembled WGS sequence"/>
</dbReference>
<feature type="transmembrane region" description="Helical" evidence="7">
    <location>
        <begin position="244"/>
        <end position="261"/>
    </location>
</feature>
<gene>
    <name evidence="9" type="ORF">GCM10007874_30080</name>
</gene>
<dbReference type="Gene3D" id="1.20.1250.20">
    <property type="entry name" value="MFS general substrate transporter like domains"/>
    <property type="match status" value="1"/>
</dbReference>
<evidence type="ECO:0000256" key="7">
    <source>
        <dbReference type="SAM" id="Phobius"/>
    </source>
</evidence>
<accession>A0ABQ6CI16</accession>
<evidence type="ECO:0000313" key="10">
    <source>
        <dbReference type="Proteomes" id="UP001156882"/>
    </source>
</evidence>
<reference evidence="10" key="1">
    <citation type="journal article" date="2019" name="Int. J. Syst. Evol. Microbiol.">
        <title>The Global Catalogue of Microorganisms (GCM) 10K type strain sequencing project: providing services to taxonomists for standard genome sequencing and annotation.</title>
        <authorList>
            <consortium name="The Broad Institute Genomics Platform"/>
            <consortium name="The Broad Institute Genome Sequencing Center for Infectious Disease"/>
            <person name="Wu L."/>
            <person name="Ma J."/>
        </authorList>
    </citation>
    <scope>NUCLEOTIDE SEQUENCE [LARGE SCALE GENOMIC DNA]</scope>
    <source>
        <strain evidence="10">NBRC 101365</strain>
    </source>
</reference>
<keyword evidence="5 7" id="KW-1133">Transmembrane helix</keyword>
<name>A0ABQ6CI16_9HYPH</name>
<dbReference type="PANTHER" id="PTHR23501:SF174">
    <property type="entry name" value="MULTIDRUG EXPORT PROTEIN EMRB-RELATED"/>
    <property type="match status" value="1"/>
</dbReference>
<dbReference type="InterPro" id="IPR036259">
    <property type="entry name" value="MFS_trans_sf"/>
</dbReference>
<evidence type="ECO:0000256" key="3">
    <source>
        <dbReference type="ARBA" id="ARBA00022475"/>
    </source>
</evidence>
<evidence type="ECO:0000256" key="4">
    <source>
        <dbReference type="ARBA" id="ARBA00022692"/>
    </source>
</evidence>
<feature type="transmembrane region" description="Helical" evidence="7">
    <location>
        <begin position="215"/>
        <end position="232"/>
    </location>
</feature>
<keyword evidence="10" id="KW-1185">Reference proteome</keyword>
<feature type="transmembrane region" description="Helical" evidence="7">
    <location>
        <begin position="94"/>
        <end position="115"/>
    </location>
</feature>
<dbReference type="CDD" id="cd17503">
    <property type="entry name" value="MFS_LmrB_MDR_like"/>
    <property type="match status" value="1"/>
</dbReference>
<dbReference type="NCBIfam" id="TIGR00711">
    <property type="entry name" value="efflux_EmrB"/>
    <property type="match status" value="1"/>
</dbReference>
<keyword evidence="6 7" id="KW-0472">Membrane</keyword>
<dbReference type="PRINTS" id="PR01036">
    <property type="entry name" value="TCRTETB"/>
</dbReference>
<feature type="transmembrane region" description="Helical" evidence="7">
    <location>
        <begin position="491"/>
        <end position="508"/>
    </location>
</feature>
<evidence type="ECO:0000259" key="8">
    <source>
        <dbReference type="PROSITE" id="PS50850"/>
    </source>
</evidence>
<evidence type="ECO:0000313" key="9">
    <source>
        <dbReference type="EMBL" id="GLS19991.1"/>
    </source>
</evidence>
<keyword evidence="4 7" id="KW-0812">Transmembrane</keyword>
<dbReference type="SUPFAM" id="SSF103473">
    <property type="entry name" value="MFS general substrate transporter"/>
    <property type="match status" value="1"/>
</dbReference>
<proteinExistence type="predicted"/>
<feature type="transmembrane region" description="Helical" evidence="7">
    <location>
        <begin position="152"/>
        <end position="170"/>
    </location>
</feature>
<feature type="domain" description="Major facilitator superfamily (MFS) profile" evidence="8">
    <location>
        <begin position="28"/>
        <end position="513"/>
    </location>
</feature>
<feature type="transmembrane region" description="Helical" evidence="7">
    <location>
        <begin position="66"/>
        <end position="87"/>
    </location>
</feature>
<feature type="transmembrane region" description="Helical" evidence="7">
    <location>
        <begin position="282"/>
        <end position="303"/>
    </location>
</feature>
<dbReference type="PANTHER" id="PTHR23501">
    <property type="entry name" value="MAJOR FACILITATOR SUPERFAMILY"/>
    <property type="match status" value="1"/>
</dbReference>
<dbReference type="PROSITE" id="PS50850">
    <property type="entry name" value="MFS"/>
    <property type="match status" value="1"/>
</dbReference>
<dbReference type="Pfam" id="PF07690">
    <property type="entry name" value="MFS_1"/>
    <property type="match status" value="1"/>
</dbReference>
<dbReference type="InterPro" id="IPR011701">
    <property type="entry name" value="MFS"/>
</dbReference>
<keyword evidence="3" id="KW-1003">Cell membrane</keyword>
<dbReference type="InterPro" id="IPR004638">
    <property type="entry name" value="EmrB-like"/>
</dbReference>
<dbReference type="Gene3D" id="1.20.1720.10">
    <property type="entry name" value="Multidrug resistance protein D"/>
    <property type="match status" value="1"/>
</dbReference>
<comment type="subcellular location">
    <subcellularLocation>
        <location evidence="1">Cell membrane</location>
        <topology evidence="1">Multi-pass membrane protein</topology>
    </subcellularLocation>
</comment>
<sequence>MSASATAAPGRAPLAIPAFVPVANRGAITACVILAVIMQALDTTIANVALPHIQGDVAASADQINWVLTSYIVAAAIMTPPSGFLAARFGRKRVLLSAIIGFVVASMLCGMAQSLNQIVGFRLLQGFFGASLVPLSQSILLDIYAPEERGSAMALFGVSVMVGPVLGPVIGGWLTDNISWRWVFYINLPIGLAAMLGVMAFVTETKSNMLARLDWLGFGMLSVAIAALQMFLDRGEQKDWFSSGEIQIEALIAACAFYIFLVHTFTGENTFVKPRLFLDRNFSVGMLFIFVVGVTYLASMALMTPYLQTLMGYPVVTAGLVMGPRGVGTMICMFLMGRLIGKVDTRILLLIGLGLTAWAMYDMTAWTPDVSQTRIVVTGFVQGAGLGFLFVPLTTVTFETLNASLRGDGTGLYNLSRNIGSSVGISVVSALLTENTQVNHANLATYVTRYNPAMREMASTHAMHPFSTSGLTAIDGMITQQATVIAFIDDFKLMMIMSLAVMPLVFLLKKAKQVPKMDHSAVME</sequence>
<keyword evidence="2" id="KW-0813">Transport</keyword>
<feature type="transmembrane region" description="Helical" evidence="7">
    <location>
        <begin position="182"/>
        <end position="203"/>
    </location>
</feature>
<evidence type="ECO:0000256" key="1">
    <source>
        <dbReference type="ARBA" id="ARBA00004651"/>
    </source>
</evidence>
<organism evidence="9 10">
    <name type="scientific">Labrys miyagiensis</name>
    <dbReference type="NCBI Taxonomy" id="346912"/>
    <lineage>
        <taxon>Bacteria</taxon>
        <taxon>Pseudomonadati</taxon>
        <taxon>Pseudomonadota</taxon>
        <taxon>Alphaproteobacteria</taxon>
        <taxon>Hyphomicrobiales</taxon>
        <taxon>Xanthobacteraceae</taxon>
        <taxon>Labrys</taxon>
    </lineage>
</organism>
<feature type="transmembrane region" description="Helical" evidence="7">
    <location>
        <begin position="343"/>
        <end position="361"/>
    </location>
</feature>
<dbReference type="EMBL" id="BSPC01000026">
    <property type="protein sequence ID" value="GLS19991.1"/>
    <property type="molecule type" value="Genomic_DNA"/>
</dbReference>
<feature type="transmembrane region" description="Helical" evidence="7">
    <location>
        <begin position="315"/>
        <end position="336"/>
    </location>
</feature>
<feature type="transmembrane region" description="Helical" evidence="7">
    <location>
        <begin position="127"/>
        <end position="145"/>
    </location>
</feature>